<dbReference type="Proteomes" id="UP000824890">
    <property type="component" value="Unassembled WGS sequence"/>
</dbReference>
<reference evidence="2 3" key="1">
    <citation type="submission" date="2021-05" db="EMBL/GenBank/DDBJ databases">
        <title>Genome Assembly of Synthetic Allotetraploid Brassica napus Reveals Homoeologous Exchanges between Subgenomes.</title>
        <authorList>
            <person name="Davis J.T."/>
        </authorList>
    </citation>
    <scope>NUCLEOTIDE SEQUENCE [LARGE SCALE GENOMIC DNA]</scope>
    <source>
        <strain evidence="3">cv. Da-Ae</strain>
        <tissue evidence="2">Seedling</tissue>
    </source>
</reference>
<feature type="transmembrane region" description="Helical" evidence="1">
    <location>
        <begin position="166"/>
        <end position="189"/>
    </location>
</feature>
<keyword evidence="1" id="KW-1133">Transmembrane helix</keyword>
<evidence type="ECO:0000313" key="3">
    <source>
        <dbReference type="Proteomes" id="UP000824890"/>
    </source>
</evidence>
<keyword evidence="3" id="KW-1185">Reference proteome</keyword>
<protein>
    <submittedName>
        <fullName evidence="2">Uncharacterized protein</fullName>
    </submittedName>
</protein>
<proteinExistence type="predicted"/>
<evidence type="ECO:0000256" key="1">
    <source>
        <dbReference type="SAM" id="Phobius"/>
    </source>
</evidence>
<gene>
    <name evidence="2" type="ORF">HID58_062368</name>
</gene>
<comment type="caution">
    <text evidence="2">The sequence shown here is derived from an EMBL/GenBank/DDBJ whole genome shotgun (WGS) entry which is preliminary data.</text>
</comment>
<accession>A0ABQ8A183</accession>
<organism evidence="2 3">
    <name type="scientific">Brassica napus</name>
    <name type="common">Rape</name>
    <dbReference type="NCBI Taxonomy" id="3708"/>
    <lineage>
        <taxon>Eukaryota</taxon>
        <taxon>Viridiplantae</taxon>
        <taxon>Streptophyta</taxon>
        <taxon>Embryophyta</taxon>
        <taxon>Tracheophyta</taxon>
        <taxon>Spermatophyta</taxon>
        <taxon>Magnoliopsida</taxon>
        <taxon>eudicotyledons</taxon>
        <taxon>Gunneridae</taxon>
        <taxon>Pentapetalae</taxon>
        <taxon>rosids</taxon>
        <taxon>malvids</taxon>
        <taxon>Brassicales</taxon>
        <taxon>Brassicaceae</taxon>
        <taxon>Brassiceae</taxon>
        <taxon>Brassica</taxon>
    </lineage>
</organism>
<keyword evidence="1" id="KW-0472">Membrane</keyword>
<keyword evidence="1" id="KW-0812">Transmembrane</keyword>
<feature type="transmembrane region" description="Helical" evidence="1">
    <location>
        <begin position="127"/>
        <end position="146"/>
    </location>
</feature>
<sequence length="240" mass="27797">MFFLVGLVRFKKRVVVFKRRHHEPYTVERATKEKAKGDFFGGELTAMTSKEAAKPDEEAVNERKEDFVSLADVLDAEHDPQIIVLVFKFGNLTMLPMMECWEEKEEGWGIGFTYKFLADNRKFKKVALRYHNVLVSILFALLRFVFRRGNNEIFDVYTFASFRWMMGILAGMMASTYSMALGVHAYYKAIGSSDRVYEEMAMFFGFLTLLFFSINLFGFWGIIWLPGFPLIVLVSAIIPF</sequence>
<dbReference type="EMBL" id="JAGKQM010000014">
    <property type="protein sequence ID" value="KAH0886272.1"/>
    <property type="molecule type" value="Genomic_DNA"/>
</dbReference>
<name>A0ABQ8A183_BRANA</name>
<evidence type="ECO:0000313" key="2">
    <source>
        <dbReference type="EMBL" id="KAH0886272.1"/>
    </source>
</evidence>
<feature type="transmembrane region" description="Helical" evidence="1">
    <location>
        <begin position="201"/>
        <end position="225"/>
    </location>
</feature>